<dbReference type="Pfam" id="PF08508">
    <property type="entry name" value="DUF1746"/>
    <property type="match status" value="1"/>
</dbReference>
<evidence type="ECO:0000259" key="2">
    <source>
        <dbReference type="Pfam" id="PF08508"/>
    </source>
</evidence>
<dbReference type="Proteomes" id="UP000698800">
    <property type="component" value="Unassembled WGS sequence"/>
</dbReference>
<keyword evidence="4" id="KW-1185">Reference proteome</keyword>
<accession>A0A9P8IB76</accession>
<reference evidence="3" key="1">
    <citation type="submission" date="2021-03" db="EMBL/GenBank/DDBJ databases">
        <title>Comparative genomics and phylogenomic investigation of the class Geoglossomycetes provide insights into ecological specialization and systematics.</title>
        <authorList>
            <person name="Melie T."/>
            <person name="Pirro S."/>
            <person name="Miller A.N."/>
            <person name="Quandt A."/>
        </authorList>
    </citation>
    <scope>NUCLEOTIDE SEQUENCE</scope>
    <source>
        <strain evidence="3">GBOQ0MN5Z8</strain>
    </source>
</reference>
<dbReference type="InterPro" id="IPR038967">
    <property type="entry name" value="Dsc4-like"/>
</dbReference>
<evidence type="ECO:0000256" key="1">
    <source>
        <dbReference type="SAM" id="MobiDB-lite"/>
    </source>
</evidence>
<comment type="caution">
    <text evidence="3">The sequence shown here is derived from an EMBL/GenBank/DDBJ whole genome shotgun (WGS) entry which is preliminary data.</text>
</comment>
<organism evidence="3 4">
    <name type="scientific">Glutinoglossum americanum</name>
    <dbReference type="NCBI Taxonomy" id="1670608"/>
    <lineage>
        <taxon>Eukaryota</taxon>
        <taxon>Fungi</taxon>
        <taxon>Dikarya</taxon>
        <taxon>Ascomycota</taxon>
        <taxon>Pezizomycotina</taxon>
        <taxon>Geoglossomycetes</taxon>
        <taxon>Geoglossales</taxon>
        <taxon>Geoglossaceae</taxon>
        <taxon>Glutinoglossum</taxon>
    </lineage>
</organism>
<dbReference type="PANTHER" id="PTHR39405:SF1">
    <property type="entry name" value="DSC E3 UBIQUITIN LIGASE COMPLEX SUBUNIT 4"/>
    <property type="match status" value="1"/>
</dbReference>
<protein>
    <recommendedName>
        <fullName evidence="2">DUF1746 domain-containing protein</fullName>
    </recommendedName>
</protein>
<dbReference type="GO" id="GO:0032933">
    <property type="term" value="P:SREBP signaling pathway"/>
    <property type="evidence" value="ECO:0007669"/>
    <property type="project" value="InterPro"/>
</dbReference>
<sequence length="265" mass="29495">MLVSIFRFILRATIQLNFLTPKPPIFPEMPKHRPYIGAIFSSNILCFLLHLLYARPEAGEATRGYLHGGMIIDFVGQKGPVPKLRLLVLDLVVLVLQLAMLSVHLKRQRLKAASPTVQRLSPVAALDAEVTTPSVQDHDLEERGIHRNEPGDIELQSFPPTHDSPAVRGRTGGDEDGERDELLAERREAQGESDSGPEPLTEFHHGELIAAEIHILDTIRSQWRNYENRSAPSESTSTTRAMAATLSPRRFGVHIRVGQTAMRGL</sequence>
<proteinExistence type="predicted"/>
<dbReference type="GO" id="GO:0005783">
    <property type="term" value="C:endoplasmic reticulum"/>
    <property type="evidence" value="ECO:0007669"/>
    <property type="project" value="TreeGrafter"/>
</dbReference>
<dbReference type="PANTHER" id="PTHR39405">
    <property type="entry name" value="DSC E3 UBIQUITIN LIGASE COMPLEX SUBUNIT 4"/>
    <property type="match status" value="1"/>
</dbReference>
<feature type="domain" description="DUF1746" evidence="2">
    <location>
        <begin position="3"/>
        <end position="100"/>
    </location>
</feature>
<dbReference type="GO" id="GO:0044695">
    <property type="term" value="C:Dsc E3 ubiquitin ligase complex"/>
    <property type="evidence" value="ECO:0007669"/>
    <property type="project" value="InterPro"/>
</dbReference>
<evidence type="ECO:0000313" key="4">
    <source>
        <dbReference type="Proteomes" id="UP000698800"/>
    </source>
</evidence>
<dbReference type="InterPro" id="IPR013715">
    <property type="entry name" value="DUF1746"/>
</dbReference>
<dbReference type="OrthoDB" id="5428737at2759"/>
<feature type="region of interest" description="Disordered" evidence="1">
    <location>
        <begin position="148"/>
        <end position="179"/>
    </location>
</feature>
<gene>
    <name evidence="3" type="ORF">FGG08_001623</name>
</gene>
<name>A0A9P8IB76_9PEZI</name>
<dbReference type="EMBL" id="JAGHQL010000022">
    <property type="protein sequence ID" value="KAH0544178.1"/>
    <property type="molecule type" value="Genomic_DNA"/>
</dbReference>
<evidence type="ECO:0000313" key="3">
    <source>
        <dbReference type="EMBL" id="KAH0544178.1"/>
    </source>
</evidence>
<dbReference type="AlphaFoldDB" id="A0A9P8IB76"/>